<dbReference type="GO" id="GO:0005789">
    <property type="term" value="C:endoplasmic reticulum membrane"/>
    <property type="evidence" value="ECO:0007669"/>
    <property type="project" value="UniProtKB-SubCell"/>
</dbReference>
<feature type="region of interest" description="Disordered" evidence="8">
    <location>
        <begin position="384"/>
        <end position="439"/>
    </location>
</feature>
<evidence type="ECO:0000256" key="2">
    <source>
        <dbReference type="ARBA" id="ARBA00004389"/>
    </source>
</evidence>
<dbReference type="Pfam" id="PF13848">
    <property type="entry name" value="Thioredoxin_6"/>
    <property type="match status" value="1"/>
</dbReference>
<keyword evidence="4" id="KW-0812">Transmembrane</keyword>
<evidence type="ECO:0000256" key="8">
    <source>
        <dbReference type="SAM" id="MobiDB-lite"/>
    </source>
</evidence>
<organism evidence="11 12">
    <name type="scientific">Gouania willdenowi</name>
    <name type="common">Blunt-snouted clingfish</name>
    <name type="synonym">Lepadogaster willdenowi</name>
    <dbReference type="NCBI Taxonomy" id="441366"/>
    <lineage>
        <taxon>Eukaryota</taxon>
        <taxon>Metazoa</taxon>
        <taxon>Chordata</taxon>
        <taxon>Craniata</taxon>
        <taxon>Vertebrata</taxon>
        <taxon>Euteleostomi</taxon>
        <taxon>Actinopterygii</taxon>
        <taxon>Neopterygii</taxon>
        <taxon>Teleostei</taxon>
        <taxon>Neoteleostei</taxon>
        <taxon>Acanthomorphata</taxon>
        <taxon>Ovalentaria</taxon>
        <taxon>Blenniimorphae</taxon>
        <taxon>Blenniiformes</taxon>
        <taxon>Gobiesocoidei</taxon>
        <taxon>Gobiesocidae</taxon>
        <taxon>Gobiesocinae</taxon>
        <taxon>Gouania</taxon>
    </lineage>
</organism>
<feature type="chain" id="PRO_5034005367" description="protein disulfide-isomerase" evidence="9">
    <location>
        <begin position="26"/>
        <end position="439"/>
    </location>
</feature>
<feature type="compositionally biased region" description="Acidic residues" evidence="8">
    <location>
        <begin position="398"/>
        <end position="407"/>
    </location>
</feature>
<evidence type="ECO:0000256" key="6">
    <source>
        <dbReference type="ARBA" id="ARBA00023136"/>
    </source>
</evidence>
<evidence type="ECO:0000256" key="9">
    <source>
        <dbReference type="SAM" id="SignalP"/>
    </source>
</evidence>
<reference evidence="11" key="2">
    <citation type="submission" date="2025-08" db="UniProtKB">
        <authorList>
            <consortium name="Ensembl"/>
        </authorList>
    </citation>
    <scope>IDENTIFICATION</scope>
</reference>
<reference evidence="11" key="1">
    <citation type="submission" date="2020-06" db="EMBL/GenBank/DDBJ databases">
        <authorList>
            <consortium name="Wellcome Sanger Institute Data Sharing"/>
        </authorList>
    </citation>
    <scope>NUCLEOTIDE SEQUENCE [LARGE SCALE GENOMIC DNA]</scope>
</reference>
<dbReference type="GO" id="GO:0003756">
    <property type="term" value="F:protein disulfide isomerase activity"/>
    <property type="evidence" value="ECO:0007669"/>
    <property type="project" value="UniProtKB-EC"/>
</dbReference>
<dbReference type="Gene3D" id="3.40.30.10">
    <property type="entry name" value="Glutaredoxin"/>
    <property type="match status" value="2"/>
</dbReference>
<keyword evidence="9" id="KW-0732">Signal</keyword>
<dbReference type="Ensembl" id="ENSGWIT00000056366.1">
    <property type="protein sequence ID" value="ENSGWIP00000052219.1"/>
    <property type="gene ID" value="ENSGWIG00000025218.1"/>
</dbReference>
<evidence type="ECO:0000256" key="7">
    <source>
        <dbReference type="ARBA" id="ARBA00045246"/>
    </source>
</evidence>
<dbReference type="InterPro" id="IPR017937">
    <property type="entry name" value="Thioredoxin_CS"/>
</dbReference>
<comment type="catalytic activity">
    <reaction evidence="1">
        <text>Catalyzes the rearrangement of -S-S- bonds in proteins.</text>
        <dbReference type="EC" id="5.3.4.1"/>
    </reaction>
</comment>
<dbReference type="AlphaFoldDB" id="A0A8C5I035"/>
<evidence type="ECO:0000259" key="10">
    <source>
        <dbReference type="PROSITE" id="PS51352"/>
    </source>
</evidence>
<comment type="function">
    <text evidence="7">Probable disulfide isomerase, which participates in the folding of proteins containing disulfide bonds. May act as a dithiol oxidase. Acts as a regulator of endoplasmic reticulum-mitochondria contact sites via its ability to regulate redox signals.</text>
</comment>
<feature type="compositionally biased region" description="Acidic residues" evidence="8">
    <location>
        <begin position="415"/>
        <end position="427"/>
    </location>
</feature>
<accession>A0A8C5I035</accession>
<proteinExistence type="predicted"/>
<dbReference type="InterPro" id="IPR013766">
    <property type="entry name" value="Thioredoxin_domain"/>
</dbReference>
<dbReference type="Pfam" id="PF00085">
    <property type="entry name" value="Thioredoxin"/>
    <property type="match status" value="1"/>
</dbReference>
<dbReference type="PROSITE" id="PS51352">
    <property type="entry name" value="THIOREDOXIN_2"/>
    <property type="match status" value="1"/>
</dbReference>
<dbReference type="GO" id="GO:0009986">
    <property type="term" value="C:cell surface"/>
    <property type="evidence" value="ECO:0007669"/>
    <property type="project" value="TreeGrafter"/>
</dbReference>
<keyword evidence="6" id="KW-0472">Membrane</keyword>
<dbReference type="CDD" id="cd03000">
    <property type="entry name" value="PDI_a_TMX3"/>
    <property type="match status" value="1"/>
</dbReference>
<dbReference type="InterPro" id="IPR036249">
    <property type="entry name" value="Thioredoxin-like_sf"/>
</dbReference>
<comment type="subcellular location">
    <subcellularLocation>
        <location evidence="2">Endoplasmic reticulum membrane</location>
        <topology evidence="2">Single-pass membrane protein</topology>
    </subcellularLocation>
</comment>
<evidence type="ECO:0000256" key="4">
    <source>
        <dbReference type="ARBA" id="ARBA00022692"/>
    </source>
</evidence>
<evidence type="ECO:0000256" key="3">
    <source>
        <dbReference type="ARBA" id="ARBA00012723"/>
    </source>
</evidence>
<dbReference type="Proteomes" id="UP000694680">
    <property type="component" value="Chromosome 20"/>
</dbReference>
<feature type="domain" description="Thioredoxin" evidence="10">
    <location>
        <begin position="15"/>
        <end position="130"/>
    </location>
</feature>
<protein>
    <recommendedName>
        <fullName evidence="3">protein disulfide-isomerase</fullName>
        <ecNumber evidence="3">5.3.4.1</ecNumber>
    </recommendedName>
</protein>
<dbReference type="PRINTS" id="PR00421">
    <property type="entry name" value="THIOREDOXIN"/>
</dbReference>
<dbReference type="PANTHER" id="PTHR46426">
    <property type="entry name" value="PROTEIN DISULFIDE-ISOMERASE TMX3"/>
    <property type="match status" value="1"/>
</dbReference>
<name>A0A8C5I035_GOUWI</name>
<dbReference type="EC" id="5.3.4.1" evidence="3"/>
<gene>
    <name evidence="11" type="primary">tmx3</name>
</gene>
<dbReference type="InterPro" id="IPR052250">
    <property type="entry name" value="PDI_TMX3"/>
</dbReference>
<feature type="compositionally biased region" description="Basic and acidic residues" evidence="8">
    <location>
        <begin position="428"/>
        <end position="439"/>
    </location>
</feature>
<dbReference type="SUPFAM" id="SSF52833">
    <property type="entry name" value="Thioredoxin-like"/>
    <property type="match status" value="1"/>
</dbReference>
<evidence type="ECO:0000256" key="1">
    <source>
        <dbReference type="ARBA" id="ARBA00001182"/>
    </source>
</evidence>
<feature type="signal peptide" evidence="9">
    <location>
        <begin position="1"/>
        <end position="25"/>
    </location>
</feature>
<sequence length="439" mass="48705">MAAVRASYVCGVAVIAALLGSPGLAFVEDLDDTFKDTRVNDVWLVDFYAPWCGYCKKLEPIWNDVGLELKSSGSPVRVGKMDATAYSGMASEFGVRGYPTIKLLKGDLAYNYKGPRTKDDIVEFANRVSGPAVRALPSKHMFEHMIKRHDVLFVYVGGESPLKEKYSDVASELIVYTYFFSASEEVVSESVSLAELPAVVVFKDGSYFTYDEYEDGSLSSWVNKERFLGYLQIDGFTLYELGETGKLVAIAVIEEKDPTEESGRDLQFGHMDGNDYINSLIMGEVAVPSVVILNTSNEQYFLPSEPIHSMEQLVQFISSVLNGSAQAYGGDGIIQRIKRVAFDARSTIMSVFRSSPLLGCFLFGLPLGVISLMCYGICTAETDDGTEDMDGLKREGLTDEEDEEEEDDRRRAAELDDMDDGENEEEDAREKDPEEKKTD</sequence>
<evidence type="ECO:0000313" key="11">
    <source>
        <dbReference type="Ensembl" id="ENSGWIP00000052219.1"/>
    </source>
</evidence>
<keyword evidence="5" id="KW-1133">Transmembrane helix</keyword>
<dbReference type="PANTHER" id="PTHR46426:SF1">
    <property type="entry name" value="PROTEIN DISULFIDE-ISOMERASE TMX3"/>
    <property type="match status" value="1"/>
</dbReference>
<evidence type="ECO:0000256" key="5">
    <source>
        <dbReference type="ARBA" id="ARBA00022989"/>
    </source>
</evidence>
<dbReference type="PROSITE" id="PS00194">
    <property type="entry name" value="THIOREDOXIN_1"/>
    <property type="match status" value="1"/>
</dbReference>
<reference evidence="11" key="3">
    <citation type="submission" date="2025-09" db="UniProtKB">
        <authorList>
            <consortium name="Ensembl"/>
        </authorList>
    </citation>
    <scope>IDENTIFICATION</scope>
</reference>
<keyword evidence="12" id="KW-1185">Reference proteome</keyword>
<evidence type="ECO:0000313" key="12">
    <source>
        <dbReference type="Proteomes" id="UP000694680"/>
    </source>
</evidence>
<dbReference type="FunFam" id="3.40.30.10:FF:000266">
    <property type="entry name" value="Thioredoxin-related transmembrane protein 3"/>
    <property type="match status" value="1"/>
</dbReference>